<sequence>MNPSKELWITKFFKLSNPSFFINQTEETFYDNIRKTGFVYGFTTQAIQAVFNSFDLTHEEYTKIVLLEALYGTFVLTNKQTNVKEFIRLAEDFYKKIDEAKTDSYFSFIKFESKKAYASLEKIINERTTRSSNYLDKTFSHHLSNFLIFTDVLCFKRFLMNETEILDYYKYLEQTIAYLTMISFNQKQNTSKYDVKIQEVISNSLKYNSLDKFNIQLSELDLSNIKTFYGKAYLHDITLMILWNDEKIDDKEFNFILKLQKVLDSPKEFTKQSLQFMTDFIESNRNEIPYFQFSHPLKKLYKHTNKTVTLLIKRNKTALIKELENNKLLMQLVFKAAYSNLDKKEKQQLKNQFIELGKTIPAFTIFLIPGGSLLLPILIKLLPEILPNSFNENKYR</sequence>
<accession>A0A1H6K3Y4</accession>
<feature type="transmembrane region" description="Helical" evidence="1">
    <location>
        <begin position="360"/>
        <end position="379"/>
    </location>
</feature>
<dbReference type="RefSeq" id="WP_091096470.1">
    <property type="nucleotide sequence ID" value="NZ_FNXE01000006.1"/>
</dbReference>
<keyword evidence="4" id="KW-1185">Reference proteome</keyword>
<name>A0A1H6K3Y4_9FLAO</name>
<keyword evidence="1" id="KW-0812">Transmembrane</keyword>
<keyword evidence="1" id="KW-0472">Membrane</keyword>
<dbReference type="OrthoDB" id="1421172at2"/>
<organism evidence="3 4">
    <name type="scientific">Paenimyroides marinum</name>
    <dbReference type="NCBI Taxonomy" id="1159016"/>
    <lineage>
        <taxon>Bacteria</taxon>
        <taxon>Pseudomonadati</taxon>
        <taxon>Bacteroidota</taxon>
        <taxon>Flavobacteriia</taxon>
        <taxon>Flavobacteriales</taxon>
        <taxon>Flavobacteriaceae</taxon>
        <taxon>Paenimyroides</taxon>
    </lineage>
</organism>
<dbReference type="Pfam" id="PF07766">
    <property type="entry name" value="LETM1_RBD"/>
    <property type="match status" value="1"/>
</dbReference>
<protein>
    <submittedName>
        <fullName evidence="3">LETM1-like protein</fullName>
    </submittedName>
</protein>
<evidence type="ECO:0000313" key="3">
    <source>
        <dbReference type="EMBL" id="SEH66122.1"/>
    </source>
</evidence>
<dbReference type="STRING" id="1159016.SAMN02927937_00750"/>
<dbReference type="EMBL" id="FNXE01000006">
    <property type="protein sequence ID" value="SEH66122.1"/>
    <property type="molecule type" value="Genomic_DNA"/>
</dbReference>
<feature type="domain" description="Letm1 RBD" evidence="2">
    <location>
        <begin position="341"/>
        <end position="394"/>
    </location>
</feature>
<dbReference type="NCBIfam" id="NF040639">
    <property type="entry name" value="LETM1_rel_film"/>
    <property type="match status" value="1"/>
</dbReference>
<evidence type="ECO:0000256" key="1">
    <source>
        <dbReference type="SAM" id="Phobius"/>
    </source>
</evidence>
<reference evidence="3 4" key="1">
    <citation type="submission" date="2016-10" db="EMBL/GenBank/DDBJ databases">
        <authorList>
            <person name="de Groot N.N."/>
        </authorList>
    </citation>
    <scope>NUCLEOTIDE SEQUENCE [LARGE SCALE GENOMIC DNA]</scope>
    <source>
        <strain evidence="3 4">CGMCC 1.10825</strain>
    </source>
</reference>
<keyword evidence="1" id="KW-1133">Transmembrane helix</keyword>
<gene>
    <name evidence="3" type="ORF">SAMN02927937_00750</name>
</gene>
<evidence type="ECO:0000259" key="2">
    <source>
        <dbReference type="Pfam" id="PF07766"/>
    </source>
</evidence>
<dbReference type="Proteomes" id="UP000199634">
    <property type="component" value="Unassembled WGS sequence"/>
</dbReference>
<evidence type="ECO:0000313" key="4">
    <source>
        <dbReference type="Proteomes" id="UP000199634"/>
    </source>
</evidence>
<dbReference type="AlphaFoldDB" id="A0A1H6K3Y4"/>
<dbReference type="GO" id="GO:0043022">
    <property type="term" value="F:ribosome binding"/>
    <property type="evidence" value="ECO:0007669"/>
    <property type="project" value="InterPro"/>
</dbReference>
<proteinExistence type="predicted"/>
<dbReference type="InterPro" id="IPR033122">
    <property type="entry name" value="LETM1-like_RBD"/>
</dbReference>